<comment type="caution">
    <text evidence="2">The sequence shown here is derived from an EMBL/GenBank/DDBJ whole genome shotgun (WGS) entry which is preliminary data.</text>
</comment>
<sequence length="87" mass="10004">MNEIFNQRIQSAQFGKNMTHAHIVAKRQLREELETEMEKYLARGGQIKQASNQRIQIKHGTGDQFNKKGCRCEACVDWAKSKGRIKG</sequence>
<evidence type="ECO:0000313" key="3">
    <source>
        <dbReference type="Proteomes" id="UP001595455"/>
    </source>
</evidence>
<keyword evidence="3" id="KW-1185">Reference proteome</keyword>
<evidence type="ECO:0000259" key="1">
    <source>
        <dbReference type="Pfam" id="PF20661"/>
    </source>
</evidence>
<evidence type="ECO:0000313" key="2">
    <source>
        <dbReference type="EMBL" id="MFC2995130.1"/>
    </source>
</evidence>
<dbReference type="Proteomes" id="UP001595455">
    <property type="component" value="Unassembled WGS sequence"/>
</dbReference>
<name>A0ABV7BCG6_9GAMM</name>
<organism evidence="2 3">
    <name type="scientific">Acinetobacter sichuanensis</name>
    <dbReference type="NCBI Taxonomy" id="2136183"/>
    <lineage>
        <taxon>Bacteria</taxon>
        <taxon>Pseudomonadati</taxon>
        <taxon>Pseudomonadota</taxon>
        <taxon>Gammaproteobacteria</taxon>
        <taxon>Moraxellales</taxon>
        <taxon>Moraxellaceae</taxon>
        <taxon>Acinetobacter</taxon>
    </lineage>
</organism>
<accession>A0ABV7BCG6</accession>
<dbReference type="InterPro" id="IPR049191">
    <property type="entry name" value="SutA_RBD"/>
</dbReference>
<dbReference type="EMBL" id="JBHRSF010000016">
    <property type="protein sequence ID" value="MFC2995130.1"/>
    <property type="molecule type" value="Genomic_DNA"/>
</dbReference>
<proteinExistence type="predicted"/>
<protein>
    <recommendedName>
        <fullName evidence="1">Transcriptional regulator SutA RNAP-binding domain-containing protein</fullName>
    </recommendedName>
</protein>
<gene>
    <name evidence="2" type="ORF">ACFODO_07565</name>
</gene>
<reference evidence="3" key="1">
    <citation type="journal article" date="2019" name="Int. J. Syst. Evol. Microbiol.">
        <title>The Global Catalogue of Microorganisms (GCM) 10K type strain sequencing project: providing services to taxonomists for standard genome sequencing and annotation.</title>
        <authorList>
            <consortium name="The Broad Institute Genomics Platform"/>
            <consortium name="The Broad Institute Genome Sequencing Center for Infectious Disease"/>
            <person name="Wu L."/>
            <person name="Ma J."/>
        </authorList>
    </citation>
    <scope>NUCLEOTIDE SEQUENCE [LARGE SCALE GENOMIC DNA]</scope>
    <source>
        <strain evidence="3">KCTC 62575</strain>
    </source>
</reference>
<feature type="domain" description="Transcriptional regulator SutA RNAP-binding" evidence="1">
    <location>
        <begin position="25"/>
        <end position="49"/>
    </location>
</feature>
<dbReference type="RefSeq" id="WP_378227192.1">
    <property type="nucleotide sequence ID" value="NZ_JBHRSF010000016.1"/>
</dbReference>
<dbReference type="Pfam" id="PF20661">
    <property type="entry name" value="SutA-RBD"/>
    <property type="match status" value="1"/>
</dbReference>